<dbReference type="InterPro" id="IPR026906">
    <property type="entry name" value="LRR_5"/>
</dbReference>
<accession>A0A1H3KR68</accession>
<dbReference type="EMBL" id="FNPG01000021">
    <property type="protein sequence ID" value="SDY54550.1"/>
    <property type="molecule type" value="Genomic_DNA"/>
</dbReference>
<dbReference type="AlphaFoldDB" id="A0A1H3KR68"/>
<dbReference type="OrthoDB" id="1999894at2"/>
<dbReference type="STRING" id="1122142.SAMN02910414_01803"/>
<sequence length="180" mass="20502">MKTKRFHINIKTIVGIFCVMCLLAEASNIFLKKNYAYKFENDIKVSESEIKTTKKTNDGKYVYKILKDKKSIILKSYNCFDEKDVIVPSKIDGYKVIGLDDSVFACHEEMKSIEIPDSVEKTEMATFGGCNNLKKILFKGDVKQVSKWTFLDCKGVVVAKNNSNIEKCAKKQGMKVEIEN</sequence>
<gene>
    <name evidence="1" type="ORF">SAMN02910414_01803</name>
</gene>
<dbReference type="Proteomes" id="UP000183918">
    <property type="component" value="Unassembled WGS sequence"/>
</dbReference>
<keyword evidence="2" id="KW-1185">Reference proteome</keyword>
<dbReference type="InterPro" id="IPR032675">
    <property type="entry name" value="LRR_dom_sf"/>
</dbReference>
<organism evidence="1 2">
    <name type="scientific">Lachnobacterium bovis DSM 14045</name>
    <dbReference type="NCBI Taxonomy" id="1122142"/>
    <lineage>
        <taxon>Bacteria</taxon>
        <taxon>Bacillati</taxon>
        <taxon>Bacillota</taxon>
        <taxon>Clostridia</taxon>
        <taxon>Lachnospirales</taxon>
        <taxon>Lachnospiraceae</taxon>
        <taxon>Lachnobacterium</taxon>
    </lineage>
</organism>
<dbReference type="Gene3D" id="3.80.10.10">
    <property type="entry name" value="Ribonuclease Inhibitor"/>
    <property type="match status" value="1"/>
</dbReference>
<dbReference type="eggNOG" id="COG4886">
    <property type="taxonomic scope" value="Bacteria"/>
</dbReference>
<name>A0A1H3KR68_9FIRM</name>
<dbReference type="Pfam" id="PF13306">
    <property type="entry name" value="LRR_5"/>
    <property type="match status" value="1"/>
</dbReference>
<evidence type="ECO:0000313" key="2">
    <source>
        <dbReference type="Proteomes" id="UP000183918"/>
    </source>
</evidence>
<reference evidence="1 2" key="1">
    <citation type="submission" date="2016-10" db="EMBL/GenBank/DDBJ databases">
        <authorList>
            <person name="de Groot N.N."/>
        </authorList>
    </citation>
    <scope>NUCLEOTIDE SEQUENCE [LARGE SCALE GENOMIC DNA]</scope>
    <source>
        <strain evidence="1 2">DSM 14045</strain>
    </source>
</reference>
<evidence type="ECO:0000313" key="1">
    <source>
        <dbReference type="EMBL" id="SDY54550.1"/>
    </source>
</evidence>
<protein>
    <submittedName>
        <fullName evidence="1">Leucine rich repeat-containing protein</fullName>
    </submittedName>
</protein>
<dbReference type="RefSeq" id="WP_074718225.1">
    <property type="nucleotide sequence ID" value="NZ_FNPG01000021.1"/>
</dbReference>
<proteinExistence type="predicted"/>